<name>A0A1H6D313_9HYPH</name>
<organism evidence="1 2">
    <name type="scientific">Bosea lathyri</name>
    <dbReference type="NCBI Taxonomy" id="1036778"/>
    <lineage>
        <taxon>Bacteria</taxon>
        <taxon>Pseudomonadati</taxon>
        <taxon>Pseudomonadota</taxon>
        <taxon>Alphaproteobacteria</taxon>
        <taxon>Hyphomicrobiales</taxon>
        <taxon>Boseaceae</taxon>
        <taxon>Bosea</taxon>
    </lineage>
</organism>
<protein>
    <recommendedName>
        <fullName evidence="3">Sel1 repeat-containing protein</fullName>
    </recommendedName>
</protein>
<reference evidence="1 2" key="1">
    <citation type="submission" date="2016-10" db="EMBL/GenBank/DDBJ databases">
        <authorList>
            <person name="de Groot N.N."/>
        </authorList>
    </citation>
    <scope>NUCLEOTIDE SEQUENCE [LARGE SCALE GENOMIC DNA]</scope>
    <source>
        <strain evidence="1 2">DSM 26656</strain>
    </source>
</reference>
<evidence type="ECO:0000313" key="2">
    <source>
        <dbReference type="Proteomes" id="UP000236743"/>
    </source>
</evidence>
<dbReference type="AlphaFoldDB" id="A0A1H6D313"/>
<dbReference type="Gene3D" id="1.25.40.10">
    <property type="entry name" value="Tetratricopeptide repeat domain"/>
    <property type="match status" value="1"/>
</dbReference>
<dbReference type="InterPro" id="IPR011990">
    <property type="entry name" value="TPR-like_helical_dom_sf"/>
</dbReference>
<gene>
    <name evidence="1" type="ORF">SAMN04488115_11439</name>
</gene>
<keyword evidence="2" id="KW-1185">Reference proteome</keyword>
<dbReference type="OrthoDB" id="9797030at2"/>
<proteinExistence type="predicted"/>
<dbReference type="SUPFAM" id="SSF81901">
    <property type="entry name" value="HCP-like"/>
    <property type="match status" value="1"/>
</dbReference>
<accession>A0A1H6D313</accession>
<dbReference type="EMBL" id="FNUY01000014">
    <property type="protein sequence ID" value="SEG79175.1"/>
    <property type="molecule type" value="Genomic_DNA"/>
</dbReference>
<dbReference type="Proteomes" id="UP000236743">
    <property type="component" value="Unassembled WGS sequence"/>
</dbReference>
<evidence type="ECO:0008006" key="3">
    <source>
        <dbReference type="Google" id="ProtNLM"/>
    </source>
</evidence>
<sequence>MSFHLRHATHACMALAIVFGLGAEVKAEDADLLDLVKECDILAAHPSDPKRMAEGVSDDRIVPRLAVRACEQAIKEDSKDPRFSFQLGRALLAAGKKTEAATEFRKSAQAGHAAGWAYLGDALQFGHGQPIDYEKAREAYGKARDGGFERAAELVSQLNFLPDMYAIGIMAQLYSRDFSAIATIARESNRKWLTRAYVFSLVQKLVGECDEVIAPTRIVALYTFRYGGGWSGETDAQTSVGIFSAVGEHDARLFLKRHGCDGVIAKHVFSSIDSFLAEFKET</sequence>
<evidence type="ECO:0000313" key="1">
    <source>
        <dbReference type="EMBL" id="SEG79175.1"/>
    </source>
</evidence>
<dbReference type="RefSeq" id="WP_146071488.1">
    <property type="nucleotide sequence ID" value="NZ_FNUY01000014.1"/>
</dbReference>